<evidence type="ECO:0000313" key="2">
    <source>
        <dbReference type="EMBL" id="SMX81845.1"/>
    </source>
</evidence>
<dbReference type="EMBL" id="FXZD01000003">
    <property type="protein sequence ID" value="SMX81845.1"/>
    <property type="molecule type" value="Genomic_DNA"/>
</dbReference>
<organism evidence="2 3">
    <name type="scientific">Brevibacterium antiquum CNRZ 918</name>
    <dbReference type="NCBI Taxonomy" id="1255637"/>
    <lineage>
        <taxon>Bacteria</taxon>
        <taxon>Bacillati</taxon>
        <taxon>Actinomycetota</taxon>
        <taxon>Actinomycetes</taxon>
        <taxon>Micrococcales</taxon>
        <taxon>Brevibacteriaceae</taxon>
        <taxon>Brevibacterium</taxon>
    </lineage>
</organism>
<dbReference type="Proteomes" id="UP000234433">
    <property type="component" value="Unassembled WGS sequence"/>
</dbReference>
<gene>
    <name evidence="2" type="ORF">BANT918_01379</name>
</gene>
<protein>
    <submittedName>
        <fullName evidence="2">Uncharacterized protein</fullName>
    </submittedName>
</protein>
<evidence type="ECO:0000313" key="3">
    <source>
        <dbReference type="Proteomes" id="UP000234433"/>
    </source>
</evidence>
<evidence type="ECO:0000256" key="1">
    <source>
        <dbReference type="SAM" id="MobiDB-lite"/>
    </source>
</evidence>
<feature type="region of interest" description="Disordered" evidence="1">
    <location>
        <begin position="293"/>
        <end position="313"/>
    </location>
</feature>
<feature type="region of interest" description="Disordered" evidence="1">
    <location>
        <begin position="1"/>
        <end position="21"/>
    </location>
</feature>
<dbReference type="AlphaFoldDB" id="A0A2H1J2Z7"/>
<sequence length="426" mass="47271">MTKHETGMVDPNVDGGHDEVGKWKPAEDWKKYSARIPLLMDSGGDYELLGSARSIVGDPFQQKEDDSSIVYIGPLRRGRGVHWGPEWAGAHSVAYHSPCPPVGLLDGQRFTRFEDLVTEAAVELLEKGLRFEDEVDARRSLPDCHSLCVAHEGLANAVVSVGFIDCEKVEHSDAFAQELSDHHVSLFPGLEYRVCIDDEEGCTYRLIVLLGEEEPALIVPDDLRHACHRFTGVRVRDEGEETLRILNVRLPWLINYSHGEVADVLFTLSQVWERTVRGFTPVSSSATAEIAKHTHAVTPLGSSPEITKQADRPGEDHITTWAREVGVQEKLPADEFLLLLTVALRVNVAWHLVRTPGRLGELTGMSGRKVTKLLRRLHRRGILVIRGTQRAVGPDGEELLEPAPVVDLVESALRKDTSNGHSDTTR</sequence>
<accession>A0A2H1J2Z7</accession>
<reference evidence="2 3" key="1">
    <citation type="submission" date="2017-03" db="EMBL/GenBank/DDBJ databases">
        <authorList>
            <person name="Afonso C.L."/>
            <person name="Miller P.J."/>
            <person name="Scott M.A."/>
            <person name="Spackman E."/>
            <person name="Goraichik I."/>
            <person name="Dimitrov K.M."/>
            <person name="Suarez D.L."/>
            <person name="Swayne D.E."/>
        </authorList>
    </citation>
    <scope>NUCLEOTIDE SEQUENCE [LARGE SCALE GENOMIC DNA]</scope>
    <source>
        <strain evidence="2 3">CNRZ 918</strain>
    </source>
</reference>
<proteinExistence type="predicted"/>
<name>A0A2H1J2Z7_9MICO</name>